<evidence type="ECO:0000313" key="3">
    <source>
        <dbReference type="Proteomes" id="UP000199054"/>
    </source>
</evidence>
<feature type="region of interest" description="Disordered" evidence="1">
    <location>
        <begin position="325"/>
        <end position="387"/>
    </location>
</feature>
<dbReference type="AlphaFoldDB" id="A0A1H8H458"/>
<evidence type="ECO:0000313" key="2">
    <source>
        <dbReference type="EMBL" id="SEN51181.1"/>
    </source>
</evidence>
<evidence type="ECO:0000256" key="1">
    <source>
        <dbReference type="SAM" id="MobiDB-lite"/>
    </source>
</evidence>
<proteinExistence type="predicted"/>
<dbReference type="STRING" id="34002.SAMN04489859_1008118"/>
<name>A0A1H8H458_9RHOB</name>
<accession>A0A1H8H458</accession>
<reference evidence="2 3" key="1">
    <citation type="submission" date="2016-10" db="EMBL/GenBank/DDBJ databases">
        <authorList>
            <person name="de Groot N.N."/>
        </authorList>
    </citation>
    <scope>NUCLEOTIDE SEQUENCE [LARGE SCALE GENOMIC DNA]</scope>
    <source>
        <strain evidence="2 3">DSM 8512</strain>
    </source>
</reference>
<dbReference type="EMBL" id="FODE01000008">
    <property type="protein sequence ID" value="SEN51181.1"/>
    <property type="molecule type" value="Genomic_DNA"/>
</dbReference>
<sequence length="387" mass="42393">MTDAPAPEMIPVEPSQPGPTALEGQMNIPEPETPEEQPEAKAEPVEAEKPKKSLDDSLKEAFKKGREAAERKAEAKAEKVEAKPAEEQPAEDKPAEPIAKDNPQTKPTAFREPPQRFDDSAKGEWEAVPESVRGNVHRMQRELETGIEKYRQQVAEYEEVRQYADMAKQSGTTLKAALDSYVGLEQALRQNPIAGLEQIVSNMGLKGPNGQPLTFRAIAAHVVGQPQDKVTSQQDATIMQLRQQVQALTQQLGGVQQHFQRQEVQQREAAASSEWESFARENPRAEELQEEIADTLKKYPASDNITIRERLADAYAIVIARNPAPSAAHTGTDTLAQTQTPEPRQPKPEGRKSISGSPSAGTLTPSGKKKSPPSIDEALANAVRRAS</sequence>
<feature type="compositionally biased region" description="Polar residues" evidence="1">
    <location>
        <begin position="329"/>
        <end position="342"/>
    </location>
</feature>
<gene>
    <name evidence="2" type="ORF">SAMN04489859_1008118</name>
</gene>
<protein>
    <submittedName>
        <fullName evidence="2">Uncharacterized protein</fullName>
    </submittedName>
</protein>
<dbReference type="Proteomes" id="UP000199054">
    <property type="component" value="Unassembled WGS sequence"/>
</dbReference>
<dbReference type="RefSeq" id="WP_090611315.1">
    <property type="nucleotide sequence ID" value="NZ_CP067124.1"/>
</dbReference>
<feature type="compositionally biased region" description="Polar residues" evidence="1">
    <location>
        <begin position="354"/>
        <end position="365"/>
    </location>
</feature>
<organism evidence="2 3">
    <name type="scientific">Paracoccus alcaliphilus</name>
    <dbReference type="NCBI Taxonomy" id="34002"/>
    <lineage>
        <taxon>Bacteria</taxon>
        <taxon>Pseudomonadati</taxon>
        <taxon>Pseudomonadota</taxon>
        <taxon>Alphaproteobacteria</taxon>
        <taxon>Rhodobacterales</taxon>
        <taxon>Paracoccaceae</taxon>
        <taxon>Paracoccus</taxon>
    </lineage>
</organism>
<feature type="compositionally biased region" description="Basic and acidic residues" evidence="1">
    <location>
        <begin position="38"/>
        <end position="99"/>
    </location>
</feature>
<feature type="region of interest" description="Disordered" evidence="1">
    <location>
        <begin position="1"/>
        <end position="129"/>
    </location>
</feature>
<feature type="compositionally biased region" description="Basic and acidic residues" evidence="1">
    <location>
        <begin position="113"/>
        <end position="125"/>
    </location>
</feature>
<keyword evidence="3" id="KW-1185">Reference proteome</keyword>
<dbReference type="OrthoDB" id="8101096at2"/>